<keyword evidence="6" id="KW-1133">Transmembrane helix</keyword>
<dbReference type="AlphaFoldDB" id="A0A2Z6PQL0"/>
<comment type="subcellular location">
    <subcellularLocation>
        <location evidence="1">Secreted</location>
    </subcellularLocation>
</comment>
<dbReference type="GO" id="GO:0005576">
    <property type="term" value="C:extracellular region"/>
    <property type="evidence" value="ECO:0007669"/>
    <property type="project" value="UniProtKB-SubCell"/>
</dbReference>
<dbReference type="CDD" id="cd23509">
    <property type="entry name" value="Gnk2-like"/>
    <property type="match status" value="1"/>
</dbReference>
<dbReference type="PANTHER" id="PTHR32411:SF43">
    <property type="entry name" value="CYSTEINE-RICH REPEAT SECRETORY PROTEIN 38"/>
    <property type="match status" value="1"/>
</dbReference>
<evidence type="ECO:0000256" key="5">
    <source>
        <dbReference type="ARBA" id="ARBA00038515"/>
    </source>
</evidence>
<organism evidence="8 9">
    <name type="scientific">Trifolium subterraneum</name>
    <name type="common">Subterranean clover</name>
    <dbReference type="NCBI Taxonomy" id="3900"/>
    <lineage>
        <taxon>Eukaryota</taxon>
        <taxon>Viridiplantae</taxon>
        <taxon>Streptophyta</taxon>
        <taxon>Embryophyta</taxon>
        <taxon>Tracheophyta</taxon>
        <taxon>Spermatophyta</taxon>
        <taxon>Magnoliopsida</taxon>
        <taxon>eudicotyledons</taxon>
        <taxon>Gunneridae</taxon>
        <taxon>Pentapetalae</taxon>
        <taxon>rosids</taxon>
        <taxon>fabids</taxon>
        <taxon>Fabales</taxon>
        <taxon>Fabaceae</taxon>
        <taxon>Papilionoideae</taxon>
        <taxon>50 kb inversion clade</taxon>
        <taxon>NPAAA clade</taxon>
        <taxon>Hologalegina</taxon>
        <taxon>IRL clade</taxon>
        <taxon>Trifolieae</taxon>
        <taxon>Trifolium</taxon>
    </lineage>
</organism>
<dbReference type="InterPro" id="IPR050581">
    <property type="entry name" value="CRR_secretory_protein"/>
</dbReference>
<sequence>MNFFGEIHLTPSFNITGPKFIKDPSELVKAQDLLRNLARKTTNDNRMWATSEFDWSKSEKRYGLVQCAGDLNISVCRECLEELINRVGKQEGSSNKKTLTISLVTVLIVVVLLTCGVYYSWRRNNRLSQGGLMSRNIPTAFGRDHVLTDDSLNGDLPIIPLIVIQQSTDYFSLSSKLGEGGFGSVYK</sequence>
<dbReference type="PROSITE" id="PS51473">
    <property type="entry name" value="GNK2"/>
    <property type="match status" value="1"/>
</dbReference>
<dbReference type="EMBL" id="DF974557">
    <property type="protein sequence ID" value="GAU49389.1"/>
    <property type="molecule type" value="Genomic_DNA"/>
</dbReference>
<evidence type="ECO:0000259" key="7">
    <source>
        <dbReference type="PROSITE" id="PS51473"/>
    </source>
</evidence>
<proteinExistence type="inferred from homology"/>
<dbReference type="InterPro" id="IPR038408">
    <property type="entry name" value="GNK2_sf"/>
</dbReference>
<reference evidence="9" key="1">
    <citation type="journal article" date="2017" name="Front. Plant Sci.">
        <title>Climate Clever Clovers: New Paradigm to Reduce the Environmental Footprint of Ruminants by Breeding Low Methanogenic Forages Utilizing Haplotype Variation.</title>
        <authorList>
            <person name="Kaur P."/>
            <person name="Appels R."/>
            <person name="Bayer P.E."/>
            <person name="Keeble-Gagnere G."/>
            <person name="Wang J."/>
            <person name="Hirakawa H."/>
            <person name="Shirasawa K."/>
            <person name="Vercoe P."/>
            <person name="Stefanova K."/>
            <person name="Durmic Z."/>
            <person name="Nichols P."/>
            <person name="Revell C."/>
            <person name="Isobe S.N."/>
            <person name="Edwards D."/>
            <person name="Erskine W."/>
        </authorList>
    </citation>
    <scope>NUCLEOTIDE SEQUENCE [LARGE SCALE GENOMIC DNA]</scope>
    <source>
        <strain evidence="9">cv. Daliak</strain>
    </source>
</reference>
<evidence type="ECO:0000256" key="6">
    <source>
        <dbReference type="SAM" id="Phobius"/>
    </source>
</evidence>
<dbReference type="PANTHER" id="PTHR32411">
    <property type="entry name" value="CYSTEINE-RICH REPEAT SECRETORY PROTEIN 38-RELATED"/>
    <property type="match status" value="1"/>
</dbReference>
<evidence type="ECO:0000313" key="9">
    <source>
        <dbReference type="Proteomes" id="UP000242715"/>
    </source>
</evidence>
<name>A0A2Z6PQL0_TRISU</name>
<dbReference type="Gene3D" id="3.30.430.20">
    <property type="entry name" value="Gnk2 domain, C-X8-C-X2-C motif"/>
    <property type="match status" value="1"/>
</dbReference>
<evidence type="ECO:0000256" key="1">
    <source>
        <dbReference type="ARBA" id="ARBA00004613"/>
    </source>
</evidence>
<evidence type="ECO:0000256" key="3">
    <source>
        <dbReference type="ARBA" id="ARBA00022729"/>
    </source>
</evidence>
<dbReference type="Proteomes" id="UP000242715">
    <property type="component" value="Unassembled WGS sequence"/>
</dbReference>
<keyword evidence="6" id="KW-0812">Transmembrane</keyword>
<dbReference type="InterPro" id="IPR002902">
    <property type="entry name" value="GNK2"/>
</dbReference>
<keyword evidence="4" id="KW-0677">Repeat</keyword>
<keyword evidence="6" id="KW-0472">Membrane</keyword>
<dbReference type="Pfam" id="PF01657">
    <property type="entry name" value="Stress-antifung"/>
    <property type="match status" value="1"/>
</dbReference>
<keyword evidence="9" id="KW-1185">Reference proteome</keyword>
<keyword evidence="2" id="KW-0964">Secreted</keyword>
<feature type="domain" description="Gnk2-homologous" evidence="7">
    <location>
        <begin position="8"/>
        <end position="115"/>
    </location>
</feature>
<evidence type="ECO:0000313" key="8">
    <source>
        <dbReference type="EMBL" id="GAU49389.1"/>
    </source>
</evidence>
<feature type="non-terminal residue" evidence="8">
    <location>
        <position position="187"/>
    </location>
</feature>
<evidence type="ECO:0000256" key="2">
    <source>
        <dbReference type="ARBA" id="ARBA00022525"/>
    </source>
</evidence>
<feature type="transmembrane region" description="Helical" evidence="6">
    <location>
        <begin position="99"/>
        <end position="121"/>
    </location>
</feature>
<comment type="similarity">
    <text evidence="5">Belongs to the cysteine-rich repeat secretory protein family.</text>
</comment>
<dbReference type="OrthoDB" id="1731161at2759"/>
<gene>
    <name evidence="8" type="ORF">TSUD_366830</name>
</gene>
<accession>A0A2Z6PQL0</accession>
<protein>
    <recommendedName>
        <fullName evidence="7">Gnk2-homologous domain-containing protein</fullName>
    </recommendedName>
</protein>
<keyword evidence="3" id="KW-0732">Signal</keyword>
<evidence type="ECO:0000256" key="4">
    <source>
        <dbReference type="ARBA" id="ARBA00022737"/>
    </source>
</evidence>